<gene>
    <name evidence="2" type="ORF">Amon01_000219400</name>
</gene>
<feature type="compositionally biased region" description="Low complexity" evidence="1">
    <location>
        <begin position="82"/>
        <end position="91"/>
    </location>
</feature>
<evidence type="ECO:0000313" key="2">
    <source>
        <dbReference type="EMBL" id="GMG21701.1"/>
    </source>
</evidence>
<feature type="region of interest" description="Disordered" evidence="1">
    <location>
        <begin position="82"/>
        <end position="102"/>
    </location>
</feature>
<keyword evidence="3" id="KW-1185">Reference proteome</keyword>
<proteinExistence type="predicted"/>
<dbReference type="AlphaFoldDB" id="A0A9W6YUF6"/>
<dbReference type="EMBL" id="BSXU01000764">
    <property type="protein sequence ID" value="GMG21701.1"/>
    <property type="molecule type" value="Genomic_DNA"/>
</dbReference>
<feature type="region of interest" description="Disordered" evidence="1">
    <location>
        <begin position="132"/>
        <end position="160"/>
    </location>
</feature>
<reference evidence="2" key="1">
    <citation type="submission" date="2023-04" db="EMBL/GenBank/DDBJ databases">
        <title>Ambrosiozyma monospora NBRC 1965.</title>
        <authorList>
            <person name="Ichikawa N."/>
            <person name="Sato H."/>
            <person name="Tonouchi N."/>
        </authorList>
    </citation>
    <scope>NUCLEOTIDE SEQUENCE</scope>
    <source>
        <strain evidence="2">NBRC 1965</strain>
    </source>
</reference>
<sequence length="267" mass="28991">MNSPTISELQTISKIKYVPLNNLPWSQSKLQALFVYLCYIEANLALSENPIETTTTTINKKENGDNDDTTVNPDIEMDIDASMSSTSTSTPSPGPGPATNARVNPKLTMIIINGLLEELSIASSNMIRALSDPIPSATSKPTTTANEGGGQHSESGSPQLTLSQILEDYKVERAMMILCKIKMLEFNPHNEDDCTADSSNGASDVRDATSVVLCDSDDIVSRLNSIYLSARGSDVLGATVLDDLRGFKQDWLVSLRELVDRFEVVVE</sequence>
<protein>
    <submittedName>
        <fullName evidence="2">Unnamed protein product</fullName>
    </submittedName>
</protein>
<evidence type="ECO:0000313" key="3">
    <source>
        <dbReference type="Proteomes" id="UP001165063"/>
    </source>
</evidence>
<dbReference type="Proteomes" id="UP001165063">
    <property type="component" value="Unassembled WGS sequence"/>
</dbReference>
<name>A0A9W6YUF6_AMBMO</name>
<organism evidence="2 3">
    <name type="scientific">Ambrosiozyma monospora</name>
    <name type="common">Yeast</name>
    <name type="synonym">Endomycopsis monosporus</name>
    <dbReference type="NCBI Taxonomy" id="43982"/>
    <lineage>
        <taxon>Eukaryota</taxon>
        <taxon>Fungi</taxon>
        <taxon>Dikarya</taxon>
        <taxon>Ascomycota</taxon>
        <taxon>Saccharomycotina</taxon>
        <taxon>Pichiomycetes</taxon>
        <taxon>Pichiales</taxon>
        <taxon>Pichiaceae</taxon>
        <taxon>Ambrosiozyma</taxon>
    </lineage>
</organism>
<accession>A0A9W6YUF6</accession>
<comment type="caution">
    <text evidence="2">The sequence shown here is derived from an EMBL/GenBank/DDBJ whole genome shotgun (WGS) entry which is preliminary data.</text>
</comment>
<evidence type="ECO:0000256" key="1">
    <source>
        <dbReference type="SAM" id="MobiDB-lite"/>
    </source>
</evidence>
<feature type="compositionally biased region" description="Polar residues" evidence="1">
    <location>
        <begin position="136"/>
        <end position="160"/>
    </location>
</feature>